<comment type="caution">
    <text evidence="2">The sequence shown here is derived from an EMBL/GenBank/DDBJ whole genome shotgun (WGS) entry which is preliminary data.</text>
</comment>
<proteinExistence type="predicted"/>
<sequence>MLHLKLNLQHQLYFKLNQVLDLSTLIKLKLSKYLQINLYNMTLNQILNFKLMLVVLILKIQILSKFGKNKGQSKIQSQQIKSRIKQNIQQDVQSHLQFHDSKLWNQSKIFTSFIKPKTEKDDQIKYYQDQYENLNIKNQKKNRITNLIRIIQKMQLKFSLIIENNNLNLFQLSFAVSIALIVGYLIRK</sequence>
<gene>
    <name evidence="2" type="ORF">PSON_ATCC_30995.1.T1430106</name>
</gene>
<keyword evidence="1" id="KW-1133">Transmembrane helix</keyword>
<feature type="transmembrane region" description="Helical" evidence="1">
    <location>
        <begin position="167"/>
        <end position="186"/>
    </location>
</feature>
<accession>A0A8S1R7L9</accession>
<dbReference type="OrthoDB" id="264603at2759"/>
<keyword evidence="1" id="KW-0472">Membrane</keyword>
<evidence type="ECO:0000256" key="1">
    <source>
        <dbReference type="SAM" id="Phobius"/>
    </source>
</evidence>
<evidence type="ECO:0000313" key="2">
    <source>
        <dbReference type="EMBL" id="CAD8123225.1"/>
    </source>
</evidence>
<dbReference type="Proteomes" id="UP000692954">
    <property type="component" value="Unassembled WGS sequence"/>
</dbReference>
<dbReference type="EMBL" id="CAJJDN010000143">
    <property type="protein sequence ID" value="CAD8123225.1"/>
    <property type="molecule type" value="Genomic_DNA"/>
</dbReference>
<evidence type="ECO:0008006" key="4">
    <source>
        <dbReference type="Google" id="ProtNLM"/>
    </source>
</evidence>
<organism evidence="2 3">
    <name type="scientific">Paramecium sonneborni</name>
    <dbReference type="NCBI Taxonomy" id="65129"/>
    <lineage>
        <taxon>Eukaryota</taxon>
        <taxon>Sar</taxon>
        <taxon>Alveolata</taxon>
        <taxon>Ciliophora</taxon>
        <taxon>Intramacronucleata</taxon>
        <taxon>Oligohymenophorea</taxon>
        <taxon>Peniculida</taxon>
        <taxon>Parameciidae</taxon>
        <taxon>Paramecium</taxon>
    </lineage>
</organism>
<dbReference type="AlphaFoldDB" id="A0A8S1R7L9"/>
<evidence type="ECO:0000313" key="3">
    <source>
        <dbReference type="Proteomes" id="UP000692954"/>
    </source>
</evidence>
<protein>
    <recommendedName>
        <fullName evidence="4">Transmembrane protein</fullName>
    </recommendedName>
</protein>
<keyword evidence="3" id="KW-1185">Reference proteome</keyword>
<keyword evidence="1" id="KW-0812">Transmembrane</keyword>
<reference evidence="2" key="1">
    <citation type="submission" date="2021-01" db="EMBL/GenBank/DDBJ databases">
        <authorList>
            <consortium name="Genoscope - CEA"/>
            <person name="William W."/>
        </authorList>
    </citation>
    <scope>NUCLEOTIDE SEQUENCE</scope>
</reference>
<name>A0A8S1R7L9_9CILI</name>